<evidence type="ECO:0000313" key="1">
    <source>
        <dbReference type="EMBL" id="MFD1021246.1"/>
    </source>
</evidence>
<name>A0ABW3L7D4_9BACI</name>
<evidence type="ECO:0000313" key="2">
    <source>
        <dbReference type="Proteomes" id="UP001596990"/>
    </source>
</evidence>
<dbReference type="EMBL" id="JBHTKL010000008">
    <property type="protein sequence ID" value="MFD1021246.1"/>
    <property type="molecule type" value="Genomic_DNA"/>
</dbReference>
<comment type="caution">
    <text evidence="1">The sequence shown here is derived from an EMBL/GenBank/DDBJ whole genome shotgun (WGS) entry which is preliminary data.</text>
</comment>
<protein>
    <submittedName>
        <fullName evidence="1">Uncharacterized protein</fullName>
    </submittedName>
</protein>
<reference evidence="2" key="1">
    <citation type="journal article" date="2019" name="Int. J. Syst. Evol. Microbiol.">
        <title>The Global Catalogue of Microorganisms (GCM) 10K type strain sequencing project: providing services to taxonomists for standard genome sequencing and annotation.</title>
        <authorList>
            <consortium name="The Broad Institute Genomics Platform"/>
            <consortium name="The Broad Institute Genome Sequencing Center for Infectious Disease"/>
            <person name="Wu L."/>
            <person name="Ma J."/>
        </authorList>
    </citation>
    <scope>NUCLEOTIDE SEQUENCE [LARGE SCALE GENOMIC DNA]</scope>
    <source>
        <strain evidence="2">CCUG 56607</strain>
    </source>
</reference>
<organism evidence="1 2">
    <name type="scientific">Thalassobacillus hwangdonensis</name>
    <dbReference type="NCBI Taxonomy" id="546108"/>
    <lineage>
        <taxon>Bacteria</taxon>
        <taxon>Bacillati</taxon>
        <taxon>Bacillota</taxon>
        <taxon>Bacilli</taxon>
        <taxon>Bacillales</taxon>
        <taxon>Bacillaceae</taxon>
        <taxon>Thalassobacillus</taxon>
    </lineage>
</organism>
<accession>A0ABW3L7D4</accession>
<gene>
    <name evidence="1" type="ORF">ACFQ2J_18810</name>
</gene>
<keyword evidence="2" id="KW-1185">Reference proteome</keyword>
<proteinExistence type="predicted"/>
<dbReference type="RefSeq" id="WP_386064496.1">
    <property type="nucleotide sequence ID" value="NZ_JBHTKL010000008.1"/>
</dbReference>
<dbReference type="Proteomes" id="UP001596990">
    <property type="component" value="Unassembled WGS sequence"/>
</dbReference>
<sequence>MVIQQYSEVIVVLGLLMSEMEKDEIEYLLRRELEELLLDLGDHRIDHMVKRAMQERYGVLFQLFKKVASHKDCIKYMPRKRIQR</sequence>